<dbReference type="PANTHER" id="PTHR45642:SF134">
    <property type="entry name" value="BNAC02G29810D PROTEIN"/>
    <property type="match status" value="1"/>
</dbReference>
<proteinExistence type="inferred from homology"/>
<evidence type="ECO:0000313" key="4">
    <source>
        <dbReference type="Proteomes" id="UP000029121"/>
    </source>
</evidence>
<dbReference type="InterPro" id="IPR050592">
    <property type="entry name" value="GDSL_lipolytic_enzyme"/>
</dbReference>
<dbReference type="CDD" id="cd01837">
    <property type="entry name" value="SGNH_plant_lipase_like"/>
    <property type="match status" value="1"/>
</dbReference>
<dbReference type="GO" id="GO:0016788">
    <property type="term" value="F:hydrolase activity, acting on ester bonds"/>
    <property type="evidence" value="ECO:0007669"/>
    <property type="project" value="InterPro"/>
</dbReference>
<evidence type="ECO:0000313" key="3">
    <source>
        <dbReference type="EMBL" id="EOA15073.1"/>
    </source>
</evidence>
<name>R0GVA9_9BRAS</name>
<organism evidence="3 4">
    <name type="scientific">Capsella rubella</name>
    <dbReference type="NCBI Taxonomy" id="81985"/>
    <lineage>
        <taxon>Eukaryota</taxon>
        <taxon>Viridiplantae</taxon>
        <taxon>Streptophyta</taxon>
        <taxon>Embryophyta</taxon>
        <taxon>Tracheophyta</taxon>
        <taxon>Spermatophyta</taxon>
        <taxon>Magnoliopsida</taxon>
        <taxon>eudicotyledons</taxon>
        <taxon>Gunneridae</taxon>
        <taxon>Pentapetalae</taxon>
        <taxon>rosids</taxon>
        <taxon>malvids</taxon>
        <taxon>Brassicales</taxon>
        <taxon>Brassicaceae</taxon>
        <taxon>Camelineae</taxon>
        <taxon>Capsella</taxon>
    </lineage>
</organism>
<protein>
    <submittedName>
        <fullName evidence="3">Uncharacterized protein</fullName>
    </submittedName>
</protein>
<dbReference type="Proteomes" id="UP000029121">
    <property type="component" value="Unassembled WGS sequence"/>
</dbReference>
<dbReference type="FunFam" id="3.40.50.1110:FF:000003">
    <property type="entry name" value="GDSL esterase/lipase APG"/>
    <property type="match status" value="1"/>
</dbReference>
<evidence type="ECO:0000256" key="2">
    <source>
        <dbReference type="SAM" id="SignalP"/>
    </source>
</evidence>
<reference evidence="4" key="1">
    <citation type="journal article" date="2013" name="Nat. Genet.">
        <title>The Capsella rubella genome and the genomic consequences of rapid mating system evolution.</title>
        <authorList>
            <person name="Slotte T."/>
            <person name="Hazzouri K.M."/>
            <person name="Agren J.A."/>
            <person name="Koenig D."/>
            <person name="Maumus F."/>
            <person name="Guo Y.L."/>
            <person name="Steige K."/>
            <person name="Platts A.E."/>
            <person name="Escobar J.S."/>
            <person name="Newman L.K."/>
            <person name="Wang W."/>
            <person name="Mandakova T."/>
            <person name="Vello E."/>
            <person name="Smith L.M."/>
            <person name="Henz S.R."/>
            <person name="Steffen J."/>
            <person name="Takuno S."/>
            <person name="Brandvain Y."/>
            <person name="Coop G."/>
            <person name="Andolfatto P."/>
            <person name="Hu T.T."/>
            <person name="Blanchette M."/>
            <person name="Clark R.M."/>
            <person name="Quesneville H."/>
            <person name="Nordborg M."/>
            <person name="Gaut B.S."/>
            <person name="Lysak M.A."/>
            <person name="Jenkins J."/>
            <person name="Grimwood J."/>
            <person name="Chapman J."/>
            <person name="Prochnik S."/>
            <person name="Shu S."/>
            <person name="Rokhsar D."/>
            <person name="Schmutz J."/>
            <person name="Weigel D."/>
            <person name="Wright S.I."/>
        </authorList>
    </citation>
    <scope>NUCLEOTIDE SEQUENCE [LARGE SCALE GENOMIC DNA]</scope>
    <source>
        <strain evidence="4">cv. Monte Gargano</strain>
    </source>
</reference>
<dbReference type="Gene3D" id="3.40.50.1110">
    <property type="entry name" value="SGNH hydrolase"/>
    <property type="match status" value="1"/>
</dbReference>
<dbReference type="InterPro" id="IPR036514">
    <property type="entry name" value="SGNH_hydro_sf"/>
</dbReference>
<evidence type="ECO:0000256" key="1">
    <source>
        <dbReference type="ARBA" id="ARBA00008668"/>
    </source>
</evidence>
<keyword evidence="2" id="KW-0732">Signal</keyword>
<dbReference type="InterPro" id="IPR035669">
    <property type="entry name" value="SGNH_plant_lipase-like"/>
</dbReference>
<dbReference type="PANTHER" id="PTHR45642">
    <property type="entry name" value="GDSL ESTERASE/LIPASE EXL3"/>
    <property type="match status" value="1"/>
</dbReference>
<dbReference type="AlphaFoldDB" id="R0GVA9"/>
<dbReference type="EMBL" id="KB870812">
    <property type="protein sequence ID" value="EOA15073.1"/>
    <property type="molecule type" value="Genomic_DNA"/>
</dbReference>
<comment type="similarity">
    <text evidence="1">Belongs to the 'GDSL' lipolytic enzyme family.</text>
</comment>
<dbReference type="Pfam" id="PF00657">
    <property type="entry name" value="Lipase_GDSL"/>
    <property type="match status" value="1"/>
</dbReference>
<gene>
    <name evidence="3" type="ORF">CARUB_v10028437mg</name>
</gene>
<dbReference type="SUPFAM" id="SSF52266">
    <property type="entry name" value="SGNH hydrolase"/>
    <property type="match status" value="1"/>
</dbReference>
<feature type="chain" id="PRO_5004341481" evidence="2">
    <location>
        <begin position="17"/>
        <end position="346"/>
    </location>
</feature>
<feature type="signal peptide" evidence="2">
    <location>
        <begin position="1"/>
        <end position="16"/>
    </location>
</feature>
<dbReference type="eggNOG" id="ENOG502QW19">
    <property type="taxonomic scope" value="Eukaryota"/>
</dbReference>
<dbReference type="InterPro" id="IPR001087">
    <property type="entry name" value="GDSL"/>
</dbReference>
<sequence length="346" mass="38818">MSRLVYIFYLLVLVEGSRKTFTLDQNTETNATEAKVEGTIKLPPGITFSGVITFGDSIVDSGNNNNLRTRLKCNFPPYAERLGIAKTIPAYLNPKLKNEDLLKGVNFASGGSGYDPLTAKLVRVISLSDQLKYFQEYKEKIKVTVGEEKANFMVKNSLYLVVASSNDIAHTYMARSLKYNRTSYADYLADLSSKFVRDIYKHGARRIGVFSAVPVGCVPAARTIHGRLKRKCSKKLNEVALHFNTKISPKLDALGKELPDSKIVFIDVYDTLNDMIENPKNYGFEVSTRGCCGTGLLEVLFLCNKINPFTCKNSSSYIFWDSYHPTEKAYQIIVDKLLGKYIMQLV</sequence>
<dbReference type="GO" id="GO:0005576">
    <property type="term" value="C:extracellular region"/>
    <property type="evidence" value="ECO:0007669"/>
    <property type="project" value="TreeGrafter"/>
</dbReference>
<accession>R0GVA9</accession>
<keyword evidence="4" id="KW-1185">Reference proteome</keyword>